<feature type="domain" description="UspA" evidence="2">
    <location>
        <begin position="7"/>
        <end position="136"/>
    </location>
</feature>
<evidence type="ECO:0000256" key="1">
    <source>
        <dbReference type="ARBA" id="ARBA00008791"/>
    </source>
</evidence>
<accession>A0ABV4QVJ3</accession>
<gene>
    <name evidence="3" type="ORF">SM436_06325</name>
</gene>
<evidence type="ECO:0000313" key="3">
    <source>
        <dbReference type="EMBL" id="MFA1553302.1"/>
    </source>
</evidence>
<comment type="caution">
    <text evidence="3">The sequence shown here is derived from an EMBL/GenBank/DDBJ whole genome shotgun (WGS) entry which is preliminary data.</text>
</comment>
<dbReference type="InterPro" id="IPR014729">
    <property type="entry name" value="Rossmann-like_a/b/a_fold"/>
</dbReference>
<reference evidence="3 4" key="1">
    <citation type="submission" date="2023-11" db="EMBL/GenBank/DDBJ databases">
        <title>Actinomadura monticuli sp. nov., isolated from volcanic ash.</title>
        <authorList>
            <person name="Lee S.D."/>
            <person name="Yang H."/>
            <person name="Kim I.S."/>
        </authorList>
    </citation>
    <scope>NUCLEOTIDE SEQUENCE [LARGE SCALE GENOMIC DNA]</scope>
    <source>
        <strain evidence="3 4">DSM 45346</strain>
    </source>
</reference>
<comment type="similarity">
    <text evidence="1">Belongs to the universal stress protein A family.</text>
</comment>
<dbReference type="EMBL" id="JAXCEH010000003">
    <property type="protein sequence ID" value="MFA1553302.1"/>
    <property type="molecule type" value="Genomic_DNA"/>
</dbReference>
<proteinExistence type="inferred from homology"/>
<dbReference type="InterPro" id="IPR006016">
    <property type="entry name" value="UspA"/>
</dbReference>
<dbReference type="Proteomes" id="UP001569904">
    <property type="component" value="Unassembled WGS sequence"/>
</dbReference>
<protein>
    <submittedName>
        <fullName evidence="3">Universal stress protein</fullName>
    </submittedName>
</protein>
<dbReference type="SUPFAM" id="SSF52402">
    <property type="entry name" value="Adenine nucleotide alpha hydrolases-like"/>
    <property type="match status" value="2"/>
</dbReference>
<dbReference type="InterPro" id="IPR006015">
    <property type="entry name" value="Universal_stress_UspA"/>
</dbReference>
<dbReference type="PRINTS" id="PR01438">
    <property type="entry name" value="UNVRSLSTRESS"/>
</dbReference>
<dbReference type="Pfam" id="PF00582">
    <property type="entry name" value="Usp"/>
    <property type="match status" value="2"/>
</dbReference>
<organism evidence="3 4">
    <name type="scientific">Actinomadura chokoriensis</name>
    <dbReference type="NCBI Taxonomy" id="454156"/>
    <lineage>
        <taxon>Bacteria</taxon>
        <taxon>Bacillati</taxon>
        <taxon>Actinomycetota</taxon>
        <taxon>Actinomycetes</taxon>
        <taxon>Streptosporangiales</taxon>
        <taxon>Thermomonosporaceae</taxon>
        <taxon>Actinomadura</taxon>
    </lineage>
</organism>
<dbReference type="PANTHER" id="PTHR46553:SF3">
    <property type="entry name" value="ADENINE NUCLEOTIDE ALPHA HYDROLASES-LIKE SUPERFAMILY PROTEIN"/>
    <property type="match status" value="1"/>
</dbReference>
<dbReference type="PANTHER" id="PTHR46553">
    <property type="entry name" value="ADENINE NUCLEOTIDE ALPHA HYDROLASES-LIKE SUPERFAMILY PROTEIN"/>
    <property type="match status" value="1"/>
</dbReference>
<sequence>MSDRRGVVVGYDGSGQSEEAVRWAAEEARLRGVPLTVVHAWEMFTAVGPMAIPVADLRAAAEEVAAEGAKHAREETGDVHAVLGRGVPATALLEAAAGAELVVVGSRGRGGFTDLVLGSTAVGLSAHASCPVVVVRERRAAGPVVVGVDGSAGSLEALGPAFDEARLRGAELVALVAWPPDAEPGPAPLVDAEGLREFAGERLARLVAPWREKYPDVPVRTEVVTGAPREVLLGAAREARLLVVGSRGLGGFRGLLLGSVSHALLHHAACPVAVVHSPRD</sequence>
<feature type="domain" description="UspA" evidence="2">
    <location>
        <begin position="143"/>
        <end position="276"/>
    </location>
</feature>
<name>A0ABV4QVJ3_9ACTN</name>
<keyword evidence="4" id="KW-1185">Reference proteome</keyword>
<dbReference type="RefSeq" id="WP_371939701.1">
    <property type="nucleotide sequence ID" value="NZ_JAXCEH010000003.1"/>
</dbReference>
<dbReference type="Gene3D" id="3.40.50.620">
    <property type="entry name" value="HUPs"/>
    <property type="match status" value="2"/>
</dbReference>
<evidence type="ECO:0000259" key="2">
    <source>
        <dbReference type="Pfam" id="PF00582"/>
    </source>
</evidence>
<evidence type="ECO:0000313" key="4">
    <source>
        <dbReference type="Proteomes" id="UP001569904"/>
    </source>
</evidence>